<accession>A0A4S8KMS1</accession>
<evidence type="ECO:0000313" key="3">
    <source>
        <dbReference type="EMBL" id="THU76859.1"/>
    </source>
</evidence>
<feature type="transmembrane region" description="Helical" evidence="1">
    <location>
        <begin position="119"/>
        <end position="140"/>
    </location>
</feature>
<reference evidence="3 4" key="1">
    <citation type="journal article" date="2019" name="Nat. Ecol. Evol.">
        <title>Megaphylogeny resolves global patterns of mushroom evolution.</title>
        <authorList>
            <person name="Varga T."/>
            <person name="Krizsan K."/>
            <person name="Foldi C."/>
            <person name="Dima B."/>
            <person name="Sanchez-Garcia M."/>
            <person name="Sanchez-Ramirez S."/>
            <person name="Szollosi G.J."/>
            <person name="Szarkandi J.G."/>
            <person name="Papp V."/>
            <person name="Albert L."/>
            <person name="Andreopoulos W."/>
            <person name="Angelini C."/>
            <person name="Antonin V."/>
            <person name="Barry K.W."/>
            <person name="Bougher N.L."/>
            <person name="Buchanan P."/>
            <person name="Buyck B."/>
            <person name="Bense V."/>
            <person name="Catcheside P."/>
            <person name="Chovatia M."/>
            <person name="Cooper J."/>
            <person name="Damon W."/>
            <person name="Desjardin D."/>
            <person name="Finy P."/>
            <person name="Geml J."/>
            <person name="Haridas S."/>
            <person name="Hughes K."/>
            <person name="Justo A."/>
            <person name="Karasinski D."/>
            <person name="Kautmanova I."/>
            <person name="Kiss B."/>
            <person name="Kocsube S."/>
            <person name="Kotiranta H."/>
            <person name="LaButti K.M."/>
            <person name="Lechner B.E."/>
            <person name="Liimatainen K."/>
            <person name="Lipzen A."/>
            <person name="Lukacs Z."/>
            <person name="Mihaltcheva S."/>
            <person name="Morgado L.N."/>
            <person name="Niskanen T."/>
            <person name="Noordeloos M.E."/>
            <person name="Ohm R.A."/>
            <person name="Ortiz-Santana B."/>
            <person name="Ovrebo C."/>
            <person name="Racz N."/>
            <person name="Riley R."/>
            <person name="Savchenko A."/>
            <person name="Shiryaev A."/>
            <person name="Soop K."/>
            <person name="Spirin V."/>
            <person name="Szebenyi C."/>
            <person name="Tomsovsky M."/>
            <person name="Tulloss R.E."/>
            <person name="Uehling J."/>
            <person name="Grigoriev I.V."/>
            <person name="Vagvolgyi C."/>
            <person name="Papp T."/>
            <person name="Martin F.M."/>
            <person name="Miettinen O."/>
            <person name="Hibbett D.S."/>
            <person name="Nagy L.G."/>
        </authorList>
    </citation>
    <scope>NUCLEOTIDE SEQUENCE [LARGE SCALE GENOMIC DNA]</scope>
    <source>
        <strain evidence="3 4">CBS 962.96</strain>
    </source>
</reference>
<feature type="transmembrane region" description="Helical" evidence="1">
    <location>
        <begin position="217"/>
        <end position="238"/>
    </location>
</feature>
<gene>
    <name evidence="3" type="ORF">K435DRAFT_974240</name>
</gene>
<proteinExistence type="predicted"/>
<feature type="transmembrane region" description="Helical" evidence="1">
    <location>
        <begin position="88"/>
        <end position="107"/>
    </location>
</feature>
<feature type="transmembrane region" description="Helical" evidence="1">
    <location>
        <begin position="174"/>
        <end position="196"/>
    </location>
</feature>
<dbReference type="OrthoDB" id="3261349at2759"/>
<keyword evidence="1" id="KW-0472">Membrane</keyword>
<keyword evidence="1" id="KW-0812">Transmembrane</keyword>
<keyword evidence="4" id="KW-1185">Reference proteome</keyword>
<evidence type="ECO:0000259" key="2">
    <source>
        <dbReference type="Pfam" id="PF20151"/>
    </source>
</evidence>
<feature type="domain" description="DUF6533" evidence="2">
    <location>
        <begin position="18"/>
        <end position="64"/>
    </location>
</feature>
<dbReference type="Pfam" id="PF20151">
    <property type="entry name" value="DUF6533"/>
    <property type="match status" value="1"/>
</dbReference>
<organism evidence="3 4">
    <name type="scientific">Dendrothele bispora (strain CBS 962.96)</name>
    <dbReference type="NCBI Taxonomy" id="1314807"/>
    <lineage>
        <taxon>Eukaryota</taxon>
        <taxon>Fungi</taxon>
        <taxon>Dikarya</taxon>
        <taxon>Basidiomycota</taxon>
        <taxon>Agaricomycotina</taxon>
        <taxon>Agaricomycetes</taxon>
        <taxon>Agaricomycetidae</taxon>
        <taxon>Agaricales</taxon>
        <taxon>Agaricales incertae sedis</taxon>
        <taxon>Dendrothele</taxon>
    </lineage>
</organism>
<evidence type="ECO:0000256" key="1">
    <source>
        <dbReference type="SAM" id="Phobius"/>
    </source>
</evidence>
<protein>
    <recommendedName>
        <fullName evidence="2">DUF6533 domain-containing protein</fullName>
    </recommendedName>
</protein>
<feature type="transmembrane region" description="Helical" evidence="1">
    <location>
        <begin position="244"/>
        <end position="263"/>
    </location>
</feature>
<sequence>MHTPAANEVQIQINWSSYTELVSFVILYYDYFLTFRGEVEYFWKRPSRSLAAILFYLIRYLPLFGNVPILVVRFWSDQNDTSCQAKEYYNQYFLAIVQLIISVLFVIRVNALYGYNKKLLALLIFAVSAMVINGAVQWVLSKDTIGVDVTNAKAVGIDVNCLQSYTTSQGNHFVYMWTGIVAVDFLVFGLTLYKTIPLQRLGTCTGSDLWLVIMRDGALYFGIITFVNCANILVFAIAKDFMKSVLVMFANVIASVMMTRLMLNLRATSQETQSSLPTLSETMAISFAMRSTSTMT</sequence>
<dbReference type="Proteomes" id="UP000297245">
    <property type="component" value="Unassembled WGS sequence"/>
</dbReference>
<feature type="transmembrane region" description="Helical" evidence="1">
    <location>
        <begin position="53"/>
        <end position="76"/>
    </location>
</feature>
<dbReference type="AlphaFoldDB" id="A0A4S8KMS1"/>
<keyword evidence="1" id="KW-1133">Transmembrane helix</keyword>
<dbReference type="EMBL" id="ML180680">
    <property type="protein sequence ID" value="THU76859.1"/>
    <property type="molecule type" value="Genomic_DNA"/>
</dbReference>
<dbReference type="InterPro" id="IPR045340">
    <property type="entry name" value="DUF6533"/>
</dbReference>
<name>A0A4S8KMS1_DENBC</name>
<feature type="transmembrane region" description="Helical" evidence="1">
    <location>
        <begin position="15"/>
        <end position="32"/>
    </location>
</feature>
<evidence type="ECO:0000313" key="4">
    <source>
        <dbReference type="Proteomes" id="UP000297245"/>
    </source>
</evidence>